<comment type="caution">
    <text evidence="7">The sequence shown here is derived from an EMBL/GenBank/DDBJ whole genome shotgun (WGS) entry which is preliminary data.</text>
</comment>
<dbReference type="PROSITE" id="PS50089">
    <property type="entry name" value="ZF_RING_2"/>
    <property type="match status" value="1"/>
</dbReference>
<name>A0ABQ5K3Z0_9EUKA</name>
<evidence type="ECO:0000256" key="5">
    <source>
        <dbReference type="SAM" id="Phobius"/>
    </source>
</evidence>
<evidence type="ECO:0000259" key="6">
    <source>
        <dbReference type="PROSITE" id="PS50089"/>
    </source>
</evidence>
<keyword evidence="3" id="KW-0862">Zinc</keyword>
<dbReference type="PANTHER" id="PTHR23327:SF51">
    <property type="entry name" value="TRANSCRIPTIONAL REGULATOR OF YEAST FORM ADHERENCE 3"/>
    <property type="match status" value="1"/>
</dbReference>
<gene>
    <name evidence="7" type="ORF">ADUPG1_012675</name>
</gene>
<dbReference type="InterPro" id="IPR013083">
    <property type="entry name" value="Znf_RING/FYVE/PHD"/>
</dbReference>
<dbReference type="InterPro" id="IPR017907">
    <property type="entry name" value="Znf_RING_CS"/>
</dbReference>
<dbReference type="InterPro" id="IPR027370">
    <property type="entry name" value="Znf-RING_euk"/>
</dbReference>
<feature type="transmembrane region" description="Helical" evidence="5">
    <location>
        <begin position="194"/>
        <end position="225"/>
    </location>
</feature>
<evidence type="ECO:0000313" key="7">
    <source>
        <dbReference type="EMBL" id="GKT24247.1"/>
    </source>
</evidence>
<protein>
    <recommendedName>
        <fullName evidence="6">RING-type domain-containing protein</fullName>
    </recommendedName>
</protein>
<sequence length="227" mass="25076">MFSIFQQKVHISESCSICLDDFSNPIRLKCGHVFCKECIYSWSTQSSLCPICRKETAKMEYIAKSKTCKKAVKLIKDLKDKHEAEAVAEDDESTSVAPFEGGRRFSTKETIDELVPDIDITEAGVVKETGQKAKSKNNPHRIIGLRELQKEQRMQVISSLQNAGTEQERAAAELIIESRPSRNCCNCSGRAKKIIGVVSSIVVLLCLGVFAMLLLGVAGLGPLAFMF</sequence>
<dbReference type="SMART" id="SM00184">
    <property type="entry name" value="RING"/>
    <property type="match status" value="1"/>
</dbReference>
<keyword evidence="8" id="KW-1185">Reference proteome</keyword>
<evidence type="ECO:0000256" key="4">
    <source>
        <dbReference type="PROSITE-ProRule" id="PRU00175"/>
    </source>
</evidence>
<proteinExistence type="predicted"/>
<keyword evidence="1" id="KW-0479">Metal-binding</keyword>
<keyword evidence="2 4" id="KW-0863">Zinc-finger</keyword>
<organism evidence="7 8">
    <name type="scientific">Aduncisulcus paluster</name>
    <dbReference type="NCBI Taxonomy" id="2918883"/>
    <lineage>
        <taxon>Eukaryota</taxon>
        <taxon>Metamonada</taxon>
        <taxon>Carpediemonas-like organisms</taxon>
        <taxon>Aduncisulcus</taxon>
    </lineage>
</organism>
<evidence type="ECO:0000256" key="1">
    <source>
        <dbReference type="ARBA" id="ARBA00022723"/>
    </source>
</evidence>
<dbReference type="SUPFAM" id="SSF57850">
    <property type="entry name" value="RING/U-box"/>
    <property type="match status" value="1"/>
</dbReference>
<dbReference type="Gene3D" id="3.30.40.10">
    <property type="entry name" value="Zinc/RING finger domain, C3HC4 (zinc finger)"/>
    <property type="match status" value="1"/>
</dbReference>
<dbReference type="PROSITE" id="PS00518">
    <property type="entry name" value="ZF_RING_1"/>
    <property type="match status" value="1"/>
</dbReference>
<dbReference type="PANTHER" id="PTHR23327">
    <property type="entry name" value="RING FINGER PROTEIN 127"/>
    <property type="match status" value="1"/>
</dbReference>
<keyword evidence="5" id="KW-0812">Transmembrane</keyword>
<evidence type="ECO:0000313" key="8">
    <source>
        <dbReference type="Proteomes" id="UP001057375"/>
    </source>
</evidence>
<accession>A0ABQ5K3Z0</accession>
<evidence type="ECO:0000256" key="2">
    <source>
        <dbReference type="ARBA" id="ARBA00022771"/>
    </source>
</evidence>
<dbReference type="Proteomes" id="UP001057375">
    <property type="component" value="Unassembled WGS sequence"/>
</dbReference>
<dbReference type="EMBL" id="BQXS01012512">
    <property type="protein sequence ID" value="GKT24247.1"/>
    <property type="molecule type" value="Genomic_DNA"/>
</dbReference>
<dbReference type="InterPro" id="IPR001841">
    <property type="entry name" value="Znf_RING"/>
</dbReference>
<evidence type="ECO:0000256" key="3">
    <source>
        <dbReference type="ARBA" id="ARBA00022833"/>
    </source>
</evidence>
<feature type="domain" description="RING-type" evidence="6">
    <location>
        <begin position="15"/>
        <end position="53"/>
    </location>
</feature>
<keyword evidence="5" id="KW-0472">Membrane</keyword>
<reference evidence="7" key="1">
    <citation type="submission" date="2022-03" db="EMBL/GenBank/DDBJ databases">
        <title>Draft genome sequence of Aduncisulcus paluster, a free-living microaerophilic Fornicata.</title>
        <authorList>
            <person name="Yuyama I."/>
            <person name="Kume K."/>
            <person name="Tamura T."/>
            <person name="Inagaki Y."/>
            <person name="Hashimoto T."/>
        </authorList>
    </citation>
    <scope>NUCLEOTIDE SEQUENCE</scope>
    <source>
        <strain evidence="7">NY0171</strain>
    </source>
</reference>
<keyword evidence="5" id="KW-1133">Transmembrane helix</keyword>
<dbReference type="Pfam" id="PF13445">
    <property type="entry name" value="zf-RING_UBOX"/>
    <property type="match status" value="1"/>
</dbReference>